<evidence type="ECO:0000313" key="6">
    <source>
        <dbReference type="Proteomes" id="UP000249720"/>
    </source>
</evidence>
<dbReference type="GO" id="GO:0043565">
    <property type="term" value="F:sequence-specific DNA binding"/>
    <property type="evidence" value="ECO:0007669"/>
    <property type="project" value="InterPro"/>
</dbReference>
<dbReference type="RefSeq" id="WP_111295750.1">
    <property type="nucleotide sequence ID" value="NZ_QKZV01000006.1"/>
</dbReference>
<evidence type="ECO:0000256" key="2">
    <source>
        <dbReference type="ARBA" id="ARBA00023125"/>
    </source>
</evidence>
<keyword evidence="2 5" id="KW-0238">DNA-binding</keyword>
<keyword evidence="3" id="KW-0804">Transcription</keyword>
<dbReference type="InterPro" id="IPR003313">
    <property type="entry name" value="AraC-bd"/>
</dbReference>
<organism evidence="5 6">
    <name type="scientific">Hydrotalea sandarakina</name>
    <dbReference type="NCBI Taxonomy" id="1004304"/>
    <lineage>
        <taxon>Bacteria</taxon>
        <taxon>Pseudomonadati</taxon>
        <taxon>Bacteroidota</taxon>
        <taxon>Chitinophagia</taxon>
        <taxon>Chitinophagales</taxon>
        <taxon>Chitinophagaceae</taxon>
        <taxon>Hydrotalea</taxon>
    </lineage>
</organism>
<dbReference type="Pfam" id="PF02311">
    <property type="entry name" value="AraC_binding"/>
    <property type="match status" value="1"/>
</dbReference>
<name>A0A2W7RLX3_9BACT</name>
<dbReference type="PROSITE" id="PS00041">
    <property type="entry name" value="HTH_ARAC_FAMILY_1"/>
    <property type="match status" value="1"/>
</dbReference>
<protein>
    <submittedName>
        <fullName evidence="5">AraC-like DNA-binding protein</fullName>
    </submittedName>
</protein>
<sequence length="283" mass="32580">MQPLIQKIHIEQDSSFACRTYRTPNFETNWHMHEEYELILITEGNGTALIGDYVGNYNTGDIFFLSGNLPHWFRKAHHKMIGSAIVVHFTKQFWGETFLSLPELKTINQLLTGPNNGIQLNKNLRAKIAKDLIALEKLTGFNSITQLLQSLYSISTSKEITIITSNFSLTSSSKENSVIEKIFEYSLKNYLKHITLEEVAALAEMSIPTFCRFFKKNIKKSYFDFLQELRIGHACKLLQASNDNIIDICYNSGYNSWAHFSKQFKKIKQVTPSQYRKQFKAIA</sequence>
<dbReference type="SMART" id="SM00342">
    <property type="entry name" value="HTH_ARAC"/>
    <property type="match status" value="1"/>
</dbReference>
<dbReference type="Gene3D" id="1.10.10.60">
    <property type="entry name" value="Homeodomain-like"/>
    <property type="match status" value="2"/>
</dbReference>
<dbReference type="GO" id="GO:0003700">
    <property type="term" value="F:DNA-binding transcription factor activity"/>
    <property type="evidence" value="ECO:0007669"/>
    <property type="project" value="InterPro"/>
</dbReference>
<dbReference type="Gene3D" id="2.60.120.10">
    <property type="entry name" value="Jelly Rolls"/>
    <property type="match status" value="1"/>
</dbReference>
<keyword evidence="6" id="KW-1185">Reference proteome</keyword>
<evidence type="ECO:0000256" key="1">
    <source>
        <dbReference type="ARBA" id="ARBA00023015"/>
    </source>
</evidence>
<dbReference type="Pfam" id="PF12833">
    <property type="entry name" value="HTH_18"/>
    <property type="match status" value="1"/>
</dbReference>
<dbReference type="EMBL" id="QKZV01000006">
    <property type="protein sequence ID" value="PZX61783.1"/>
    <property type="molecule type" value="Genomic_DNA"/>
</dbReference>
<dbReference type="Proteomes" id="UP000249720">
    <property type="component" value="Unassembled WGS sequence"/>
</dbReference>
<dbReference type="InterPro" id="IPR011051">
    <property type="entry name" value="RmlC_Cupin_sf"/>
</dbReference>
<reference evidence="5 6" key="1">
    <citation type="submission" date="2018-06" db="EMBL/GenBank/DDBJ databases">
        <title>Genomic Encyclopedia of Archaeal and Bacterial Type Strains, Phase II (KMG-II): from individual species to whole genera.</title>
        <authorList>
            <person name="Goeker M."/>
        </authorList>
    </citation>
    <scope>NUCLEOTIDE SEQUENCE [LARGE SCALE GENOMIC DNA]</scope>
    <source>
        <strain evidence="5 6">DSM 23241</strain>
    </source>
</reference>
<dbReference type="InterPro" id="IPR009057">
    <property type="entry name" value="Homeodomain-like_sf"/>
</dbReference>
<evidence type="ECO:0000259" key="4">
    <source>
        <dbReference type="PROSITE" id="PS01124"/>
    </source>
</evidence>
<dbReference type="SUPFAM" id="SSF46689">
    <property type="entry name" value="Homeodomain-like"/>
    <property type="match status" value="2"/>
</dbReference>
<proteinExistence type="predicted"/>
<dbReference type="SUPFAM" id="SSF51182">
    <property type="entry name" value="RmlC-like cupins"/>
    <property type="match status" value="1"/>
</dbReference>
<dbReference type="InterPro" id="IPR014710">
    <property type="entry name" value="RmlC-like_jellyroll"/>
</dbReference>
<feature type="domain" description="HTH araC/xylS-type" evidence="4">
    <location>
        <begin position="180"/>
        <end position="278"/>
    </location>
</feature>
<dbReference type="AlphaFoldDB" id="A0A2W7RLX3"/>
<dbReference type="PROSITE" id="PS01124">
    <property type="entry name" value="HTH_ARAC_FAMILY_2"/>
    <property type="match status" value="1"/>
</dbReference>
<dbReference type="InterPro" id="IPR018062">
    <property type="entry name" value="HTH_AraC-typ_CS"/>
</dbReference>
<dbReference type="OrthoDB" id="745435at2"/>
<evidence type="ECO:0000313" key="5">
    <source>
        <dbReference type="EMBL" id="PZX61783.1"/>
    </source>
</evidence>
<dbReference type="PANTHER" id="PTHR43280">
    <property type="entry name" value="ARAC-FAMILY TRANSCRIPTIONAL REGULATOR"/>
    <property type="match status" value="1"/>
</dbReference>
<comment type="caution">
    <text evidence="5">The sequence shown here is derived from an EMBL/GenBank/DDBJ whole genome shotgun (WGS) entry which is preliminary data.</text>
</comment>
<evidence type="ECO:0000256" key="3">
    <source>
        <dbReference type="ARBA" id="ARBA00023163"/>
    </source>
</evidence>
<gene>
    <name evidence="5" type="ORF">LX80_01944</name>
</gene>
<dbReference type="InterPro" id="IPR018060">
    <property type="entry name" value="HTH_AraC"/>
</dbReference>
<accession>A0A2W7RLX3</accession>
<dbReference type="PANTHER" id="PTHR43280:SF27">
    <property type="entry name" value="TRANSCRIPTIONAL REGULATOR MTLR"/>
    <property type="match status" value="1"/>
</dbReference>
<keyword evidence="1" id="KW-0805">Transcription regulation</keyword>